<dbReference type="GO" id="GO:0003887">
    <property type="term" value="F:DNA-directed DNA polymerase activity"/>
    <property type="evidence" value="ECO:0007669"/>
    <property type="project" value="UniProtKB-KW"/>
</dbReference>
<feature type="domain" description="DNA polymerase III beta sliding clamp C-terminal" evidence="11">
    <location>
        <begin position="188"/>
        <end position="238"/>
    </location>
</feature>
<dbReference type="InterPro" id="IPR022635">
    <property type="entry name" value="DNA_polIII_beta_C"/>
</dbReference>
<keyword evidence="6" id="KW-0235">DNA replication</keyword>
<evidence type="ECO:0008006" key="13">
    <source>
        <dbReference type="Google" id="ProtNLM"/>
    </source>
</evidence>
<evidence type="ECO:0000256" key="1">
    <source>
        <dbReference type="ARBA" id="ARBA00004496"/>
    </source>
</evidence>
<feature type="domain" description="DNA polymerase III beta sliding clamp N-terminal" evidence="9">
    <location>
        <begin position="4"/>
        <end position="61"/>
    </location>
</feature>
<keyword evidence="8" id="KW-0238">DNA-binding</keyword>
<dbReference type="GO" id="GO:0006271">
    <property type="term" value="P:DNA strand elongation involved in DNA replication"/>
    <property type="evidence" value="ECO:0007669"/>
    <property type="project" value="TreeGrafter"/>
</dbReference>
<reference evidence="12" key="1">
    <citation type="submission" date="2018-05" db="EMBL/GenBank/DDBJ databases">
        <authorList>
            <person name="Lanie J.A."/>
            <person name="Ng W.-L."/>
            <person name="Kazmierczak K.M."/>
            <person name="Andrzejewski T.M."/>
            <person name="Davidsen T.M."/>
            <person name="Wayne K.J."/>
            <person name="Tettelin H."/>
            <person name="Glass J.I."/>
            <person name="Rusch D."/>
            <person name="Podicherti R."/>
            <person name="Tsui H.-C.T."/>
            <person name="Winkler M.E."/>
        </authorList>
    </citation>
    <scope>NUCLEOTIDE SEQUENCE</scope>
</reference>
<evidence type="ECO:0000256" key="4">
    <source>
        <dbReference type="ARBA" id="ARBA00022679"/>
    </source>
</evidence>
<evidence type="ECO:0000259" key="11">
    <source>
        <dbReference type="Pfam" id="PF02768"/>
    </source>
</evidence>
<dbReference type="Pfam" id="PF00712">
    <property type="entry name" value="DNA_pol3_beta"/>
    <property type="match status" value="1"/>
</dbReference>
<feature type="non-terminal residue" evidence="12">
    <location>
        <position position="1"/>
    </location>
</feature>
<protein>
    <recommendedName>
        <fullName evidence="13">DNA polymerase III beta sliding clamp central domain-containing protein</fullName>
    </recommendedName>
</protein>
<organism evidence="12">
    <name type="scientific">marine metagenome</name>
    <dbReference type="NCBI Taxonomy" id="408172"/>
    <lineage>
        <taxon>unclassified sequences</taxon>
        <taxon>metagenomes</taxon>
        <taxon>ecological metagenomes</taxon>
    </lineage>
</organism>
<dbReference type="AlphaFoldDB" id="A0A383CXG9"/>
<name>A0A383CXG9_9ZZZZ</name>
<keyword evidence="4" id="KW-0808">Transferase</keyword>
<dbReference type="InterPro" id="IPR022637">
    <property type="entry name" value="DNA_polIII_beta_cen"/>
</dbReference>
<accession>A0A383CXG9</accession>
<keyword evidence="7" id="KW-0239">DNA-directed DNA polymerase</keyword>
<keyword evidence="5" id="KW-0548">Nucleotidyltransferase</keyword>
<dbReference type="InterPro" id="IPR001001">
    <property type="entry name" value="DNA_polIII_beta"/>
</dbReference>
<evidence type="ECO:0000256" key="5">
    <source>
        <dbReference type="ARBA" id="ARBA00022695"/>
    </source>
</evidence>
<dbReference type="NCBIfam" id="TIGR00663">
    <property type="entry name" value="dnan"/>
    <property type="match status" value="1"/>
</dbReference>
<dbReference type="PANTHER" id="PTHR30478">
    <property type="entry name" value="DNA POLYMERASE III SUBUNIT BETA"/>
    <property type="match status" value="1"/>
</dbReference>
<evidence type="ECO:0000259" key="10">
    <source>
        <dbReference type="Pfam" id="PF02767"/>
    </source>
</evidence>
<evidence type="ECO:0000256" key="8">
    <source>
        <dbReference type="ARBA" id="ARBA00023125"/>
    </source>
</evidence>
<dbReference type="SMART" id="SM00480">
    <property type="entry name" value="POL3Bc"/>
    <property type="match status" value="1"/>
</dbReference>
<comment type="similarity">
    <text evidence="2">Belongs to the beta sliding clamp family.</text>
</comment>
<dbReference type="InterPro" id="IPR022634">
    <property type="entry name" value="DNA_polIII_beta_N"/>
</dbReference>
<dbReference type="CDD" id="cd00140">
    <property type="entry name" value="beta_clamp"/>
    <property type="match status" value="1"/>
</dbReference>
<gene>
    <name evidence="12" type="ORF">METZ01_LOCUS489563</name>
</gene>
<dbReference type="Pfam" id="PF02767">
    <property type="entry name" value="DNA_pol3_beta_2"/>
    <property type="match status" value="1"/>
</dbReference>
<evidence type="ECO:0000256" key="3">
    <source>
        <dbReference type="ARBA" id="ARBA00022490"/>
    </source>
</evidence>
<dbReference type="GO" id="GO:0003677">
    <property type="term" value="F:DNA binding"/>
    <property type="evidence" value="ECO:0007669"/>
    <property type="project" value="UniProtKB-KW"/>
</dbReference>
<feature type="non-terminal residue" evidence="12">
    <location>
        <position position="238"/>
    </location>
</feature>
<dbReference type="Gene3D" id="3.10.150.10">
    <property type="entry name" value="DNA Polymerase III, subunit A, domain 2"/>
    <property type="match status" value="3"/>
</dbReference>
<dbReference type="InterPro" id="IPR046938">
    <property type="entry name" value="DNA_clamp_sf"/>
</dbReference>
<sequence length="238" mass="26447">KNVNADDNFVTTIPGRKAFEIIRSLGEQDIEIIVSDSSLKIKSSSSSFKLKTLSSNEFPLFDATGTDTTFSAKQREIKTLFNKTQFAMAQQDVRFYLNGLLLEISPNTVVSVGTDGHRLAKSKVTIERSKINESSYILPRKAVQEIQRIINDNGELKITFSDNRAVFEIGATTLVTKLIDGSFPDYTRVIPDNTTINILLDVGKIKPALQRVSILANEKFKGVRVDLDDDVLNVSSEN</sequence>
<evidence type="ECO:0000256" key="2">
    <source>
        <dbReference type="ARBA" id="ARBA00010752"/>
    </source>
</evidence>
<keyword evidence="3" id="KW-0963">Cytoplasm</keyword>
<evidence type="ECO:0000256" key="7">
    <source>
        <dbReference type="ARBA" id="ARBA00022932"/>
    </source>
</evidence>
<proteinExistence type="inferred from homology"/>
<dbReference type="PANTHER" id="PTHR30478:SF0">
    <property type="entry name" value="BETA SLIDING CLAMP"/>
    <property type="match status" value="1"/>
</dbReference>
<evidence type="ECO:0000256" key="6">
    <source>
        <dbReference type="ARBA" id="ARBA00022705"/>
    </source>
</evidence>
<evidence type="ECO:0000259" key="9">
    <source>
        <dbReference type="Pfam" id="PF00712"/>
    </source>
</evidence>
<dbReference type="SUPFAM" id="SSF55979">
    <property type="entry name" value="DNA clamp"/>
    <property type="match status" value="3"/>
</dbReference>
<dbReference type="Pfam" id="PF02768">
    <property type="entry name" value="DNA_pol3_beta_3"/>
    <property type="match status" value="1"/>
</dbReference>
<dbReference type="GO" id="GO:0009360">
    <property type="term" value="C:DNA polymerase III complex"/>
    <property type="evidence" value="ECO:0007669"/>
    <property type="project" value="InterPro"/>
</dbReference>
<dbReference type="EMBL" id="UINC01212397">
    <property type="protein sequence ID" value="SVE36709.1"/>
    <property type="molecule type" value="Genomic_DNA"/>
</dbReference>
<feature type="domain" description="DNA polymerase III beta sliding clamp central" evidence="10">
    <location>
        <begin position="73"/>
        <end position="185"/>
    </location>
</feature>
<comment type="subcellular location">
    <subcellularLocation>
        <location evidence="1">Cytoplasm</location>
    </subcellularLocation>
</comment>
<evidence type="ECO:0000313" key="12">
    <source>
        <dbReference type="EMBL" id="SVE36709.1"/>
    </source>
</evidence>
<dbReference type="GO" id="GO:0005737">
    <property type="term" value="C:cytoplasm"/>
    <property type="evidence" value="ECO:0007669"/>
    <property type="project" value="UniProtKB-SubCell"/>
</dbReference>
<dbReference type="GO" id="GO:0008408">
    <property type="term" value="F:3'-5' exonuclease activity"/>
    <property type="evidence" value="ECO:0007669"/>
    <property type="project" value="InterPro"/>
</dbReference>